<dbReference type="InterPro" id="IPR051954">
    <property type="entry name" value="tRNA_methyltransferase_THADA"/>
</dbReference>
<reference evidence="2 3" key="1">
    <citation type="submission" date="2018-04" db="EMBL/GenBank/DDBJ databases">
        <authorList>
            <person name="Huttner S."/>
            <person name="Dainat J."/>
        </authorList>
    </citation>
    <scope>NUCLEOTIDE SEQUENCE [LARGE SCALE GENOMIC DNA]</scope>
</reference>
<sequence length="522" mass="58694">MEASREIPSHIVASVAGADAGVYENANTITKWLVSQPLADQPLVAEAIFRKLLQEASRSRQYHGNGHACVKLCSFVEQCSKSSDEAVRLWASNESLSAELFHFYLEWYEHDPHRALRLVLDLLVASSTSNPVPETGESVKNHILETLVSIVARKSPRQLTKSGLQCLDHFLNKRAFDLTAIATKYKEVEPSVANLSSLPLWRSFAFQLFSWMDLPYVCPLAGKCLVHIFRGLMIAERGQAAPDSPGFSLEVWRQWLQDALSRNPEILEDIKNYVLAPVFKTDRETSLAILEMFNRGQPLTGTIEDPSNQGLLLQLTTLELGKKYGLVEEPDNFATEPASSLIELGEPTMATELRAHKAFCARVESKISKAEEDLGHAAIESPVHADFAAIGYVWRVLAKGVYSNDQLEVLTHLQRRVFFCARQIWLTVQHVLCDDSPEGHLPEELEDIEGLDTKDLLSYSFRAVRSVYTDMDESENLLREWYQVHALNSLREIFRSSLLSKRAEGYLARTLHLAATSLRSEV</sequence>
<organism evidence="2 3">
    <name type="scientific">Thermothielavioides terrestris</name>
    <dbReference type="NCBI Taxonomy" id="2587410"/>
    <lineage>
        <taxon>Eukaryota</taxon>
        <taxon>Fungi</taxon>
        <taxon>Dikarya</taxon>
        <taxon>Ascomycota</taxon>
        <taxon>Pezizomycotina</taxon>
        <taxon>Sordariomycetes</taxon>
        <taxon>Sordariomycetidae</taxon>
        <taxon>Sordariales</taxon>
        <taxon>Chaetomiaceae</taxon>
        <taxon>Thermothielavioides</taxon>
    </lineage>
</organism>
<dbReference type="EMBL" id="OUUZ01000009">
    <property type="protein sequence ID" value="SPQ22503.1"/>
    <property type="molecule type" value="Genomic_DNA"/>
</dbReference>
<feature type="domain" description="DUF2428" evidence="1">
    <location>
        <begin position="413"/>
        <end position="467"/>
    </location>
</feature>
<gene>
    <name evidence="2" type="ORF">TT172_LOCUS4922</name>
</gene>
<dbReference type="InterPro" id="IPR019442">
    <property type="entry name" value="THADA/TRM732_DUF2428"/>
</dbReference>
<accession>A0A3S4D4P0</accession>
<dbReference type="PANTHER" id="PTHR14387:SF0">
    <property type="entry name" value="DUF2428 DOMAIN-CONTAINING PROTEIN"/>
    <property type="match status" value="1"/>
</dbReference>
<dbReference type="Pfam" id="PF10350">
    <property type="entry name" value="DUF2428"/>
    <property type="match status" value="2"/>
</dbReference>
<dbReference type="AlphaFoldDB" id="A0A3S4D4P0"/>
<protein>
    <submittedName>
        <fullName evidence="2">5df3b948-16dd-4717-8094-30676dc9c3d4</fullName>
    </submittedName>
</protein>
<dbReference type="PANTHER" id="PTHR14387">
    <property type="entry name" value="THADA/DEATH RECEPTOR INTERACTING PROTEIN"/>
    <property type="match status" value="1"/>
</dbReference>
<dbReference type="GO" id="GO:0005829">
    <property type="term" value="C:cytosol"/>
    <property type="evidence" value="ECO:0007669"/>
    <property type="project" value="TreeGrafter"/>
</dbReference>
<evidence type="ECO:0000313" key="3">
    <source>
        <dbReference type="Proteomes" id="UP000289323"/>
    </source>
</evidence>
<proteinExistence type="predicted"/>
<evidence type="ECO:0000259" key="1">
    <source>
        <dbReference type="Pfam" id="PF10350"/>
    </source>
</evidence>
<dbReference type="GO" id="GO:0030488">
    <property type="term" value="P:tRNA methylation"/>
    <property type="evidence" value="ECO:0007669"/>
    <property type="project" value="TreeGrafter"/>
</dbReference>
<feature type="domain" description="DUF2428" evidence="1">
    <location>
        <begin position="479"/>
        <end position="522"/>
    </location>
</feature>
<evidence type="ECO:0000313" key="2">
    <source>
        <dbReference type="EMBL" id="SPQ22503.1"/>
    </source>
</evidence>
<dbReference type="Proteomes" id="UP000289323">
    <property type="component" value="Unassembled WGS sequence"/>
</dbReference>
<name>A0A3S4D4P0_9PEZI</name>